<dbReference type="PRINTS" id="PR00081">
    <property type="entry name" value="GDHRDH"/>
</dbReference>
<proteinExistence type="inferred from homology"/>
<dbReference type="KEGG" id="pbk:Back11_34440"/>
<dbReference type="NCBIfam" id="NF005559">
    <property type="entry name" value="PRK07231.1"/>
    <property type="match status" value="1"/>
</dbReference>
<dbReference type="InterPro" id="IPR050259">
    <property type="entry name" value="SDR"/>
</dbReference>
<reference evidence="3 4" key="1">
    <citation type="submission" date="2018-11" db="EMBL/GenBank/DDBJ databases">
        <title>Complete genome sequence of Paenibacillus baekrokdamisoli strain KCTC 33723.</title>
        <authorList>
            <person name="Kang S.W."/>
            <person name="Lee K.C."/>
            <person name="Kim K.K."/>
            <person name="Kim J.S."/>
            <person name="Kim D.S."/>
            <person name="Ko S.H."/>
            <person name="Yang S.H."/>
            <person name="Lee J.S."/>
        </authorList>
    </citation>
    <scope>NUCLEOTIDE SEQUENCE [LARGE SCALE GENOMIC DNA]</scope>
    <source>
        <strain evidence="3 4">KCTC 33723</strain>
    </source>
</reference>
<evidence type="ECO:0000256" key="2">
    <source>
        <dbReference type="ARBA" id="ARBA00023002"/>
    </source>
</evidence>
<dbReference type="Pfam" id="PF13561">
    <property type="entry name" value="adh_short_C2"/>
    <property type="match status" value="1"/>
</dbReference>
<dbReference type="RefSeq" id="WP_125659641.1">
    <property type="nucleotide sequence ID" value="NZ_AP019308.1"/>
</dbReference>
<evidence type="ECO:0000256" key="1">
    <source>
        <dbReference type="ARBA" id="ARBA00006484"/>
    </source>
</evidence>
<dbReference type="EMBL" id="AP019308">
    <property type="protein sequence ID" value="BBH22099.1"/>
    <property type="molecule type" value="Genomic_DNA"/>
</dbReference>
<protein>
    <submittedName>
        <fullName evidence="3">3-oxoacyl-ACP reductase</fullName>
    </submittedName>
</protein>
<comment type="similarity">
    <text evidence="1">Belongs to the short-chain dehydrogenases/reductases (SDR) family.</text>
</comment>
<dbReference type="SUPFAM" id="SSF51735">
    <property type="entry name" value="NAD(P)-binding Rossmann-fold domains"/>
    <property type="match status" value="1"/>
</dbReference>
<gene>
    <name evidence="3" type="ORF">Back11_34440</name>
</gene>
<accession>A0A3G9JGJ2</accession>
<dbReference type="PRINTS" id="PR00080">
    <property type="entry name" value="SDRFAMILY"/>
</dbReference>
<dbReference type="GO" id="GO:0008206">
    <property type="term" value="P:bile acid metabolic process"/>
    <property type="evidence" value="ECO:0007669"/>
    <property type="project" value="UniProtKB-ARBA"/>
</dbReference>
<dbReference type="FunFam" id="3.40.50.720:FF:000084">
    <property type="entry name" value="Short-chain dehydrogenase reductase"/>
    <property type="match status" value="1"/>
</dbReference>
<dbReference type="InterPro" id="IPR002347">
    <property type="entry name" value="SDR_fam"/>
</dbReference>
<evidence type="ECO:0000313" key="3">
    <source>
        <dbReference type="EMBL" id="BBH22099.1"/>
    </source>
</evidence>
<dbReference type="PANTHER" id="PTHR42879:SF2">
    <property type="entry name" value="3-OXOACYL-[ACYL-CARRIER-PROTEIN] REDUCTASE FABG"/>
    <property type="match status" value="1"/>
</dbReference>
<dbReference type="OrthoDB" id="9803333at2"/>
<dbReference type="InterPro" id="IPR036291">
    <property type="entry name" value="NAD(P)-bd_dom_sf"/>
</dbReference>
<dbReference type="Gene3D" id="3.40.50.720">
    <property type="entry name" value="NAD(P)-binding Rossmann-like Domain"/>
    <property type="match status" value="1"/>
</dbReference>
<dbReference type="PANTHER" id="PTHR42879">
    <property type="entry name" value="3-OXOACYL-(ACYL-CARRIER-PROTEIN) REDUCTASE"/>
    <property type="match status" value="1"/>
</dbReference>
<dbReference type="Proteomes" id="UP000275368">
    <property type="component" value="Chromosome"/>
</dbReference>
<dbReference type="GO" id="GO:0016491">
    <property type="term" value="F:oxidoreductase activity"/>
    <property type="evidence" value="ECO:0007669"/>
    <property type="project" value="UniProtKB-KW"/>
</dbReference>
<organism evidence="3 4">
    <name type="scientific">Paenibacillus baekrokdamisoli</name>
    <dbReference type="NCBI Taxonomy" id="1712516"/>
    <lineage>
        <taxon>Bacteria</taxon>
        <taxon>Bacillati</taxon>
        <taxon>Bacillota</taxon>
        <taxon>Bacilli</taxon>
        <taxon>Bacillales</taxon>
        <taxon>Paenibacillaceae</taxon>
        <taxon>Paenibacillus</taxon>
    </lineage>
</organism>
<evidence type="ECO:0000313" key="4">
    <source>
        <dbReference type="Proteomes" id="UP000275368"/>
    </source>
</evidence>
<dbReference type="AlphaFoldDB" id="A0A3G9JGJ2"/>
<keyword evidence="2" id="KW-0560">Oxidoreductase</keyword>
<sequence length="254" mass="27485">MRLEGKVAIITGASRSIGKAIALRYALEGAKVVVNYLDSPQLAENVVNEIIANGGTAFACYADVSKQAEFQTMVEETVKQYGTVDILVNNAGIDPRKNWLEISMDDWDHVMNVNVKSQFIGAQLVFPYMKAQGYGKIINVSSITFLTGQKGFPHYIASKGAVVGLTRALAREIGEHGITVNCIIPGAILTEVELEKVGSIEAQQQGTEYLLKEQSIKRRITGSDIEGAFVFLASADSDSLTGQSLNVDGGWVMH</sequence>
<keyword evidence="4" id="KW-1185">Reference proteome</keyword>
<name>A0A3G9JGJ2_9BACL</name>